<keyword evidence="4 5" id="KW-0472">Membrane</keyword>
<evidence type="ECO:0000259" key="6">
    <source>
        <dbReference type="Pfam" id="PF04893"/>
    </source>
</evidence>
<evidence type="ECO:0000256" key="2">
    <source>
        <dbReference type="ARBA" id="ARBA00022692"/>
    </source>
</evidence>
<dbReference type="EMBL" id="JACHHG010000008">
    <property type="protein sequence ID" value="MBB6098913.1"/>
    <property type="molecule type" value="Genomic_DNA"/>
</dbReference>
<reference evidence="7 8" key="1">
    <citation type="submission" date="2020-08" db="EMBL/GenBank/DDBJ databases">
        <title>Genomic Encyclopedia of Type Strains, Phase IV (KMG-IV): sequencing the most valuable type-strain genomes for metagenomic binning, comparative biology and taxonomic classification.</title>
        <authorList>
            <person name="Goeker M."/>
        </authorList>
    </citation>
    <scope>NUCLEOTIDE SEQUENCE [LARGE SCALE GENOMIC DNA]</scope>
    <source>
        <strain evidence="7 8">DSM 21458</strain>
    </source>
</reference>
<comment type="subcellular location">
    <subcellularLocation>
        <location evidence="1">Membrane</location>
        <topology evidence="1">Multi-pass membrane protein</topology>
    </subcellularLocation>
</comment>
<feature type="transmembrane region" description="Helical" evidence="5">
    <location>
        <begin position="154"/>
        <end position="181"/>
    </location>
</feature>
<feature type="transmembrane region" description="Helical" evidence="5">
    <location>
        <begin position="122"/>
        <end position="142"/>
    </location>
</feature>
<feature type="domain" description="Yip1" evidence="6">
    <location>
        <begin position="27"/>
        <end position="171"/>
    </location>
</feature>
<name>A0A841I111_9DEIO</name>
<evidence type="ECO:0000313" key="8">
    <source>
        <dbReference type="Proteomes" id="UP000569951"/>
    </source>
</evidence>
<dbReference type="Pfam" id="PF04893">
    <property type="entry name" value="Yip1"/>
    <property type="match status" value="1"/>
</dbReference>
<keyword evidence="2 5" id="KW-0812">Transmembrane</keyword>
<protein>
    <recommendedName>
        <fullName evidence="6">Yip1 domain-containing protein</fullName>
    </recommendedName>
</protein>
<feature type="transmembrane region" description="Helical" evidence="5">
    <location>
        <begin position="97"/>
        <end position="116"/>
    </location>
</feature>
<dbReference type="AlphaFoldDB" id="A0A841I111"/>
<proteinExistence type="predicted"/>
<dbReference type="InterPro" id="IPR006977">
    <property type="entry name" value="Yip1_dom"/>
</dbReference>
<evidence type="ECO:0000256" key="5">
    <source>
        <dbReference type="SAM" id="Phobius"/>
    </source>
</evidence>
<feature type="transmembrane region" description="Helical" evidence="5">
    <location>
        <begin position="40"/>
        <end position="58"/>
    </location>
</feature>
<sequence length="191" mass="19904">MTVPQRVPVSAMFAYSMEVLGKPSVATFERYERHGTAREAFSYVAIAAAVSALIGLVGGLGGAIVAFLTTMLGFLVFTYAVYFAGKTFFGGTGTYDEVAFTFSLFYVPLSVIGALLGLIPLLGLLTGLIILVAQIYYGYLAVQSSMNIRDSGPAIITLVIAGAVNFVLAMIIGGIFAAILIGGAMMSGAGR</sequence>
<dbReference type="Proteomes" id="UP000569951">
    <property type="component" value="Unassembled WGS sequence"/>
</dbReference>
<evidence type="ECO:0000256" key="1">
    <source>
        <dbReference type="ARBA" id="ARBA00004141"/>
    </source>
</evidence>
<comment type="caution">
    <text evidence="7">The sequence shown here is derived from an EMBL/GenBank/DDBJ whole genome shotgun (WGS) entry which is preliminary data.</text>
</comment>
<accession>A0A841I111</accession>
<feature type="transmembrane region" description="Helical" evidence="5">
    <location>
        <begin position="64"/>
        <end position="85"/>
    </location>
</feature>
<dbReference type="RefSeq" id="WP_183987663.1">
    <property type="nucleotide sequence ID" value="NZ_JACHHG010000008.1"/>
</dbReference>
<keyword evidence="3 5" id="KW-1133">Transmembrane helix</keyword>
<evidence type="ECO:0000256" key="3">
    <source>
        <dbReference type="ARBA" id="ARBA00022989"/>
    </source>
</evidence>
<dbReference type="GO" id="GO:0016020">
    <property type="term" value="C:membrane"/>
    <property type="evidence" value="ECO:0007669"/>
    <property type="project" value="UniProtKB-SubCell"/>
</dbReference>
<evidence type="ECO:0000256" key="4">
    <source>
        <dbReference type="ARBA" id="ARBA00023136"/>
    </source>
</evidence>
<evidence type="ECO:0000313" key="7">
    <source>
        <dbReference type="EMBL" id="MBB6098913.1"/>
    </source>
</evidence>
<gene>
    <name evidence="7" type="ORF">HNR42_002348</name>
</gene>
<keyword evidence="8" id="KW-1185">Reference proteome</keyword>
<organism evidence="7 8">
    <name type="scientific">Deinobacterium chartae</name>
    <dbReference type="NCBI Taxonomy" id="521158"/>
    <lineage>
        <taxon>Bacteria</taxon>
        <taxon>Thermotogati</taxon>
        <taxon>Deinococcota</taxon>
        <taxon>Deinococci</taxon>
        <taxon>Deinococcales</taxon>
        <taxon>Deinococcaceae</taxon>
        <taxon>Deinobacterium</taxon>
    </lineage>
</organism>